<dbReference type="RefSeq" id="WP_330171323.1">
    <property type="nucleotide sequence ID" value="NZ_CP137080.1"/>
</dbReference>
<dbReference type="GO" id="GO:0008658">
    <property type="term" value="F:penicillin binding"/>
    <property type="evidence" value="ECO:0007669"/>
    <property type="project" value="InterPro"/>
</dbReference>
<dbReference type="InterPro" id="IPR001460">
    <property type="entry name" value="PCN-bd_Tpept"/>
</dbReference>
<reference evidence="11 12" key="1">
    <citation type="submission" date="2023-10" db="EMBL/GenBank/DDBJ databases">
        <title>Y20.</title>
        <authorList>
            <person name="Zhang G."/>
            <person name="Ding Y."/>
        </authorList>
    </citation>
    <scope>NUCLEOTIDE SEQUENCE [LARGE SCALE GENOMIC DNA]</scope>
    <source>
        <strain evidence="11 12">Y20</strain>
    </source>
</reference>
<dbReference type="PANTHER" id="PTHR32282">
    <property type="entry name" value="BINDING PROTEIN TRANSPEPTIDASE, PUTATIVE-RELATED"/>
    <property type="match status" value="1"/>
</dbReference>
<name>A0AAU0MJT1_9MICO</name>
<keyword evidence="2" id="KW-0645">Protease</keyword>
<proteinExistence type="predicted"/>
<keyword evidence="4" id="KW-0808">Transferase</keyword>
<dbReference type="GO" id="GO:0009252">
    <property type="term" value="P:peptidoglycan biosynthetic process"/>
    <property type="evidence" value="ECO:0007669"/>
    <property type="project" value="TreeGrafter"/>
</dbReference>
<keyword evidence="3" id="KW-0328">Glycosyltransferase</keyword>
<dbReference type="InterPro" id="IPR036950">
    <property type="entry name" value="PBP_transglycosylase"/>
</dbReference>
<dbReference type="InterPro" id="IPR050396">
    <property type="entry name" value="Glycosyltr_51/Transpeptidase"/>
</dbReference>
<evidence type="ECO:0000256" key="5">
    <source>
        <dbReference type="ARBA" id="ARBA00022801"/>
    </source>
</evidence>
<evidence type="ECO:0000313" key="11">
    <source>
        <dbReference type="EMBL" id="WOQ70242.1"/>
    </source>
</evidence>
<gene>
    <name evidence="11" type="ORF">RYJ27_03255</name>
</gene>
<dbReference type="Gene3D" id="3.30.10.20">
    <property type="match status" value="2"/>
</dbReference>
<comment type="catalytic activity">
    <reaction evidence="8">
        <text>[GlcNAc-(1-&gt;4)-Mur2Ac(oyl-L-Ala-gamma-D-Glu-L-Lys-D-Ala-D-Ala)](n)-di-trans,octa-cis-undecaprenyl diphosphate + beta-D-GlcNAc-(1-&gt;4)-Mur2Ac(oyl-L-Ala-gamma-D-Glu-L-Lys-D-Ala-D-Ala)-di-trans,octa-cis-undecaprenyl diphosphate = [GlcNAc-(1-&gt;4)-Mur2Ac(oyl-L-Ala-gamma-D-Glu-L-Lys-D-Ala-D-Ala)](n+1)-di-trans,octa-cis-undecaprenyl diphosphate + di-trans,octa-cis-undecaprenyl diphosphate + H(+)</text>
        <dbReference type="Rhea" id="RHEA:23708"/>
        <dbReference type="Rhea" id="RHEA-COMP:9602"/>
        <dbReference type="Rhea" id="RHEA-COMP:9603"/>
        <dbReference type="ChEBI" id="CHEBI:15378"/>
        <dbReference type="ChEBI" id="CHEBI:58405"/>
        <dbReference type="ChEBI" id="CHEBI:60033"/>
        <dbReference type="ChEBI" id="CHEBI:78435"/>
        <dbReference type="EC" id="2.4.99.28"/>
    </reaction>
</comment>
<evidence type="ECO:0000256" key="9">
    <source>
        <dbReference type="SAM" id="MobiDB-lite"/>
    </source>
</evidence>
<evidence type="ECO:0000256" key="3">
    <source>
        <dbReference type="ARBA" id="ARBA00022676"/>
    </source>
</evidence>
<evidence type="ECO:0000256" key="4">
    <source>
        <dbReference type="ARBA" id="ARBA00022679"/>
    </source>
</evidence>
<dbReference type="Pfam" id="PF00912">
    <property type="entry name" value="Transgly"/>
    <property type="match status" value="1"/>
</dbReference>
<organism evidence="11 12">
    <name type="scientific">Microbacterium limosum</name>
    <dbReference type="NCBI Taxonomy" id="3079935"/>
    <lineage>
        <taxon>Bacteria</taxon>
        <taxon>Bacillati</taxon>
        <taxon>Actinomycetota</taxon>
        <taxon>Actinomycetes</taxon>
        <taxon>Micrococcales</taxon>
        <taxon>Microbacteriaceae</taxon>
        <taxon>Microbacterium</taxon>
    </lineage>
</organism>
<dbReference type="KEGG" id="mliy:RYJ27_03255"/>
<dbReference type="EMBL" id="CP137080">
    <property type="protein sequence ID" value="WOQ70242.1"/>
    <property type="molecule type" value="Genomic_DNA"/>
</dbReference>
<dbReference type="Pfam" id="PF03793">
    <property type="entry name" value="PASTA"/>
    <property type="match status" value="2"/>
</dbReference>
<dbReference type="PANTHER" id="PTHR32282:SF33">
    <property type="entry name" value="PEPTIDOGLYCAN GLYCOSYLTRANSFERASE"/>
    <property type="match status" value="1"/>
</dbReference>
<sequence length="849" mass="89929">MPGTKKTATGVLGGLAGLVGLSAVAGVLVTATVTPAIAVSGAAASSAITMFDNMPSYLEIDELMLPTEIYATASDGTEVQLARFYDQNRLPVTYEQINPVVYDAILSSEDPRYYDHGGVDLIGTSRAVISNVQGGATQGGSSISQQYVKNVLVQRCERDAPTAEDLQACWVEATTASGMDGIERKLQEMRYAIAMEQRYSKNEILLGYLNIANFGGTNYGVEAAAQYYFGTSAANLSLGQAATLAGMVQNPNTFRIDRPESESNGAANGYQLTLDRRNYVLGRMLADGKISQEQYDAAYAEPIAPNIVPSTQGCESAGGSAFFCDYVRTIVETDEAFGETPEERQAALRRGGLKIYTTIDLDLQKAAEDAISIVPATHPNLDLGSSGVQLEVSTGRVLSMVQNRPYTQDADKAASDPAFTSVNFNTPYINGGSNGFLPGSTYKVFTLLNWLEHGHSVNEVLNGRQRNFTVMADCDGGTQRITSNQIKNFQGVGGYNGTPMRFTADSLNTGFLAMSEKVSVCDTNKIAERMGVELANGGSVTETNFVYDILGSKAIAPIDMAAAYATIANKGIYCEPKAIDRVIDADGNELPLPETTCNRVLDESVAATAAFTLEGVINGGSAGSSRTYDGVPVFGKTGIHEQIHTWMDGASSKVATVVWVGNVKGEVRLDRNSANGRALWTIRHSIWPVMQRAANAKYGGDDFPRPDQNLTRQVFIDLPSVVGQSVDQARATLQAAGFSVNVGDAVDASESAGTIVRQDPGAGRVSGATVVTIYPSNGEGASIPGGLVGQTQEAAASSLRSAGFGNVSAQCTENEDAPENGRVTGVSPDEGTSTNRNTAVTLSVERRDC</sequence>
<feature type="domain" description="PASTA" evidence="10">
    <location>
        <begin position="711"/>
        <end position="777"/>
    </location>
</feature>
<evidence type="ECO:0000256" key="2">
    <source>
        <dbReference type="ARBA" id="ARBA00022670"/>
    </source>
</evidence>
<dbReference type="InterPro" id="IPR023346">
    <property type="entry name" value="Lysozyme-like_dom_sf"/>
</dbReference>
<dbReference type="GO" id="GO:0009002">
    <property type="term" value="F:serine-type D-Ala-D-Ala carboxypeptidase activity"/>
    <property type="evidence" value="ECO:0007669"/>
    <property type="project" value="UniProtKB-EC"/>
</dbReference>
<dbReference type="GO" id="GO:0006508">
    <property type="term" value="P:proteolysis"/>
    <property type="evidence" value="ECO:0007669"/>
    <property type="project" value="UniProtKB-KW"/>
</dbReference>
<dbReference type="CDD" id="cd06577">
    <property type="entry name" value="PASTA_pknB"/>
    <property type="match status" value="2"/>
</dbReference>
<evidence type="ECO:0000256" key="1">
    <source>
        <dbReference type="ARBA" id="ARBA00022645"/>
    </source>
</evidence>
<dbReference type="Gene3D" id="1.10.3810.10">
    <property type="entry name" value="Biosynthetic peptidoglycan transglycosylase-like"/>
    <property type="match status" value="1"/>
</dbReference>
<evidence type="ECO:0000256" key="7">
    <source>
        <dbReference type="ARBA" id="ARBA00034000"/>
    </source>
</evidence>
<evidence type="ECO:0000256" key="6">
    <source>
        <dbReference type="ARBA" id="ARBA00023268"/>
    </source>
</evidence>
<keyword evidence="12" id="KW-1185">Reference proteome</keyword>
<dbReference type="InterPro" id="IPR012338">
    <property type="entry name" value="Beta-lactam/transpept-like"/>
</dbReference>
<protein>
    <submittedName>
        <fullName evidence="11">Transglycosylase domain-containing protein</fullName>
    </submittedName>
</protein>
<feature type="region of interest" description="Disordered" evidence="9">
    <location>
        <begin position="811"/>
        <end position="849"/>
    </location>
</feature>
<keyword evidence="5" id="KW-0378">Hydrolase</keyword>
<dbReference type="Proteomes" id="UP001329313">
    <property type="component" value="Chromosome"/>
</dbReference>
<dbReference type="SMART" id="SM00740">
    <property type="entry name" value="PASTA"/>
    <property type="match status" value="2"/>
</dbReference>
<keyword evidence="6" id="KW-0511">Multifunctional enzyme</keyword>
<dbReference type="Pfam" id="PF00905">
    <property type="entry name" value="Transpeptidase"/>
    <property type="match status" value="1"/>
</dbReference>
<evidence type="ECO:0000313" key="12">
    <source>
        <dbReference type="Proteomes" id="UP001329313"/>
    </source>
</evidence>
<accession>A0AAU0MJT1</accession>
<dbReference type="InterPro" id="IPR005543">
    <property type="entry name" value="PASTA_dom"/>
</dbReference>
<dbReference type="AlphaFoldDB" id="A0AAU0MJT1"/>
<dbReference type="Gene3D" id="3.40.710.10">
    <property type="entry name" value="DD-peptidase/beta-lactamase superfamily"/>
    <property type="match status" value="1"/>
</dbReference>
<keyword evidence="1" id="KW-0121">Carboxypeptidase</keyword>
<dbReference type="PROSITE" id="PS51178">
    <property type="entry name" value="PASTA"/>
    <property type="match status" value="1"/>
</dbReference>
<comment type="catalytic activity">
    <reaction evidence="7">
        <text>Preferential cleavage: (Ac)2-L-Lys-D-Ala-|-D-Ala. Also transpeptidation of peptidyl-alanyl moieties that are N-acyl substituents of D-alanine.</text>
        <dbReference type="EC" id="3.4.16.4"/>
    </reaction>
</comment>
<dbReference type="InterPro" id="IPR001264">
    <property type="entry name" value="Glyco_trans_51"/>
</dbReference>
<dbReference type="GO" id="GO:0030288">
    <property type="term" value="C:outer membrane-bounded periplasmic space"/>
    <property type="evidence" value="ECO:0007669"/>
    <property type="project" value="TreeGrafter"/>
</dbReference>
<evidence type="ECO:0000259" key="10">
    <source>
        <dbReference type="PROSITE" id="PS51178"/>
    </source>
</evidence>
<evidence type="ECO:0000256" key="8">
    <source>
        <dbReference type="ARBA" id="ARBA00049902"/>
    </source>
</evidence>
<feature type="compositionally biased region" description="Polar residues" evidence="9">
    <location>
        <begin position="830"/>
        <end position="841"/>
    </location>
</feature>
<dbReference type="SUPFAM" id="SSF56601">
    <property type="entry name" value="beta-lactamase/transpeptidase-like"/>
    <property type="match status" value="1"/>
</dbReference>
<dbReference type="GO" id="GO:0008955">
    <property type="term" value="F:peptidoglycan glycosyltransferase activity"/>
    <property type="evidence" value="ECO:0007669"/>
    <property type="project" value="UniProtKB-EC"/>
</dbReference>
<dbReference type="SUPFAM" id="SSF53955">
    <property type="entry name" value="Lysozyme-like"/>
    <property type="match status" value="1"/>
</dbReference>